<evidence type="ECO:0000313" key="1">
    <source>
        <dbReference type="EMBL" id="TKA31462.1"/>
    </source>
</evidence>
<protein>
    <submittedName>
        <fullName evidence="1">Uncharacterized protein</fullName>
    </submittedName>
</protein>
<name>A0A4U0U9V6_9PEZI</name>
<accession>A0A4U0U9V6</accession>
<proteinExistence type="predicted"/>
<reference evidence="1 2" key="1">
    <citation type="submission" date="2017-03" db="EMBL/GenBank/DDBJ databases">
        <title>Genomes of endolithic fungi from Antarctica.</title>
        <authorList>
            <person name="Coleine C."/>
            <person name="Masonjones S."/>
            <person name="Stajich J.E."/>
        </authorList>
    </citation>
    <scope>NUCLEOTIDE SEQUENCE [LARGE SCALE GENOMIC DNA]</scope>
    <source>
        <strain evidence="1 2">CCFEE 6315</strain>
    </source>
</reference>
<gene>
    <name evidence="1" type="ORF">B0A50_02309</name>
</gene>
<dbReference type="AlphaFoldDB" id="A0A4U0U9V6"/>
<dbReference type="Proteomes" id="UP000308549">
    <property type="component" value="Unassembled WGS sequence"/>
</dbReference>
<dbReference type="EMBL" id="NAJL01000008">
    <property type="protein sequence ID" value="TKA31462.1"/>
    <property type="molecule type" value="Genomic_DNA"/>
</dbReference>
<evidence type="ECO:0000313" key="2">
    <source>
        <dbReference type="Proteomes" id="UP000308549"/>
    </source>
</evidence>
<keyword evidence="2" id="KW-1185">Reference proteome</keyword>
<comment type="caution">
    <text evidence="1">The sequence shown here is derived from an EMBL/GenBank/DDBJ whole genome shotgun (WGS) entry which is preliminary data.</text>
</comment>
<organism evidence="1 2">
    <name type="scientific">Salinomyces thailandicus</name>
    <dbReference type="NCBI Taxonomy" id="706561"/>
    <lineage>
        <taxon>Eukaryota</taxon>
        <taxon>Fungi</taxon>
        <taxon>Dikarya</taxon>
        <taxon>Ascomycota</taxon>
        <taxon>Pezizomycotina</taxon>
        <taxon>Dothideomycetes</taxon>
        <taxon>Dothideomycetidae</taxon>
        <taxon>Mycosphaerellales</taxon>
        <taxon>Teratosphaeriaceae</taxon>
        <taxon>Salinomyces</taxon>
    </lineage>
</organism>
<sequence>MAPTEPSGASPDKPFAFTDLYPEIRNEVYQIIARQVGENKMPLAIAGANKQMRREALKIICDQTEVRFHAEREGAWINTVATDMLFAVKQFCFSQLPERADWNGVEGMENMGIIVTLGNKEPIPGFSLLEQSDWTDIEGMENMGIIVDFGHVQPIAAVQSSGDVQRKVKILRRALAACGEGPREKRRFLICANLVAYESP</sequence>